<organism evidence="2 3">
    <name type="scientific">Hufsiella arboris</name>
    <dbReference type="NCBI Taxonomy" id="2695275"/>
    <lineage>
        <taxon>Bacteria</taxon>
        <taxon>Pseudomonadati</taxon>
        <taxon>Bacteroidota</taxon>
        <taxon>Sphingobacteriia</taxon>
        <taxon>Sphingobacteriales</taxon>
        <taxon>Sphingobacteriaceae</taxon>
        <taxon>Hufsiella</taxon>
    </lineage>
</organism>
<feature type="chain" id="PRO_5029477646" evidence="1">
    <location>
        <begin position="23"/>
        <end position="481"/>
    </location>
</feature>
<protein>
    <submittedName>
        <fullName evidence="2">SusD/RagB family nutrient-binding outer membrane lipoprotein</fullName>
    </submittedName>
</protein>
<dbReference type="EMBL" id="WVHT01000011">
    <property type="protein sequence ID" value="MXV52894.1"/>
    <property type="molecule type" value="Genomic_DNA"/>
</dbReference>
<name>A0A7K1YE54_9SPHI</name>
<proteinExistence type="predicted"/>
<evidence type="ECO:0000256" key="1">
    <source>
        <dbReference type="SAM" id="SignalP"/>
    </source>
</evidence>
<sequence>MKHTLKYLLIAISLLAACKADFGNLNDDPTKVSSAPTKNLLTNAIQRVPFTTLGYIDTLTYEQNGNYYVQYVSEGPYPGAANYTTLNQPWDAFYYRPLANLQAIIDYNTADNPLADPSVNGSKNNQLAVARILRAFYFWTLTDKYGDIPYSEALKGIENISPKYDKQQDIYYDLFKELKEASQQISETEAGVSGDILLHGNMTEWKKFANTTRLFMALRLVKNDYDKGKAEFTDAVSSGILSGNLENVIYHFLNDPKNYNPWYNNYSVNQRNDYAISATLTDYMGQLNDPRLPLYGEVLADGTVKGLPYGQAAQSITGAFSRLGDDFRAANSPAYIYTYAQVLFALAEGAKVGYLPGGDATAEEHYRNAIKSSFEMYGVFDEAAYQTYISLPEIAYSPAEGIKKIIYQKWIHQYLNGFEAWSDWRRTGFPVLKPAEEGVVDYIPRRMGYPTDEATINTKNYQEAVARQGPDELGTRMWWDK</sequence>
<dbReference type="SUPFAM" id="SSF48452">
    <property type="entry name" value="TPR-like"/>
    <property type="match status" value="1"/>
</dbReference>
<dbReference type="InterPro" id="IPR011990">
    <property type="entry name" value="TPR-like_helical_dom_sf"/>
</dbReference>
<keyword evidence="3" id="KW-1185">Reference proteome</keyword>
<dbReference type="RefSeq" id="WP_160846075.1">
    <property type="nucleotide sequence ID" value="NZ_WVHT01000011.1"/>
</dbReference>
<dbReference type="Pfam" id="PF12771">
    <property type="entry name" value="SusD-like_2"/>
    <property type="match status" value="1"/>
</dbReference>
<gene>
    <name evidence="2" type="ORF">GS399_18120</name>
</gene>
<keyword evidence="1" id="KW-0732">Signal</keyword>
<evidence type="ECO:0000313" key="3">
    <source>
        <dbReference type="Proteomes" id="UP000466586"/>
    </source>
</evidence>
<dbReference type="InterPro" id="IPR041662">
    <property type="entry name" value="SusD-like_2"/>
</dbReference>
<evidence type="ECO:0000313" key="2">
    <source>
        <dbReference type="EMBL" id="MXV52894.1"/>
    </source>
</evidence>
<dbReference type="PROSITE" id="PS51257">
    <property type="entry name" value="PROKAR_LIPOPROTEIN"/>
    <property type="match status" value="1"/>
</dbReference>
<dbReference type="AlphaFoldDB" id="A0A7K1YE54"/>
<dbReference type="Proteomes" id="UP000466586">
    <property type="component" value="Unassembled WGS sequence"/>
</dbReference>
<comment type="caution">
    <text evidence="2">The sequence shown here is derived from an EMBL/GenBank/DDBJ whole genome shotgun (WGS) entry which is preliminary data.</text>
</comment>
<keyword evidence="2" id="KW-0449">Lipoprotein</keyword>
<dbReference type="Gene3D" id="1.25.40.390">
    <property type="match status" value="1"/>
</dbReference>
<feature type="signal peptide" evidence="1">
    <location>
        <begin position="1"/>
        <end position="22"/>
    </location>
</feature>
<accession>A0A7K1YE54</accession>
<reference evidence="2 3" key="1">
    <citation type="submission" date="2019-11" db="EMBL/GenBank/DDBJ databases">
        <title>Pedobacter sp. HMF7647 Genome sequencing and assembly.</title>
        <authorList>
            <person name="Kang H."/>
            <person name="Kim H."/>
            <person name="Joh K."/>
        </authorList>
    </citation>
    <scope>NUCLEOTIDE SEQUENCE [LARGE SCALE GENOMIC DNA]</scope>
    <source>
        <strain evidence="2 3">HMF7647</strain>
    </source>
</reference>